<dbReference type="EMBL" id="HBUE01332837">
    <property type="protein sequence ID" value="CAG6594380.1"/>
    <property type="molecule type" value="Transcribed_RNA"/>
</dbReference>
<reference evidence="1" key="1">
    <citation type="submission" date="2021-05" db="EMBL/GenBank/DDBJ databases">
        <authorList>
            <person name="Alioto T."/>
            <person name="Alioto T."/>
            <person name="Gomez Garrido J."/>
        </authorList>
    </citation>
    <scope>NUCLEOTIDE SEQUENCE</scope>
</reference>
<evidence type="ECO:0000313" key="1">
    <source>
        <dbReference type="EMBL" id="CAG6542291.1"/>
    </source>
</evidence>
<proteinExistence type="predicted"/>
<dbReference type="EMBL" id="HBUE01332834">
    <property type="protein sequence ID" value="CAG6594376.1"/>
    <property type="molecule type" value="Transcribed_RNA"/>
</dbReference>
<dbReference type="EMBL" id="HBUE01226103">
    <property type="protein sequence ID" value="CAG6542291.1"/>
    <property type="molecule type" value="Transcribed_RNA"/>
</dbReference>
<name>A0A8D8HXT9_CULPI</name>
<dbReference type="EMBL" id="HBUE01226106">
    <property type="protein sequence ID" value="CAG6542295.1"/>
    <property type="molecule type" value="Transcribed_RNA"/>
</dbReference>
<sequence length="102" mass="11516">MPLAFAQTGLKFAKFPLKNSKNPCLFLIPYALTDLIRFDAPFALVGLEVLRVSSKHLSRKLLALNCNRKSFSFCVCLYDLPLALCCLPQQQLSGLVPLRCRW</sequence>
<accession>A0A8D8HXT9</accession>
<dbReference type="AlphaFoldDB" id="A0A8D8HXT9"/>
<organism evidence="1">
    <name type="scientific">Culex pipiens</name>
    <name type="common">House mosquito</name>
    <dbReference type="NCBI Taxonomy" id="7175"/>
    <lineage>
        <taxon>Eukaryota</taxon>
        <taxon>Metazoa</taxon>
        <taxon>Ecdysozoa</taxon>
        <taxon>Arthropoda</taxon>
        <taxon>Hexapoda</taxon>
        <taxon>Insecta</taxon>
        <taxon>Pterygota</taxon>
        <taxon>Neoptera</taxon>
        <taxon>Endopterygota</taxon>
        <taxon>Diptera</taxon>
        <taxon>Nematocera</taxon>
        <taxon>Culicoidea</taxon>
        <taxon>Culicidae</taxon>
        <taxon>Culicinae</taxon>
        <taxon>Culicini</taxon>
        <taxon>Culex</taxon>
        <taxon>Culex</taxon>
    </lineage>
</organism>
<protein>
    <submittedName>
        <fullName evidence="1">(northern house mosquito) hypothetical protein</fullName>
    </submittedName>
</protein>